<sequence>MRYGRSCRTSSRKTKQNKTKNKTKKKTIRYHPDKNNPALPLPVTNSRGVWLETKIQCGKDGFHETPCWVLPGWTGLRATYLYDPGRDTSDYFVSPSFPPFTTCGTSESTVAEDSLPQLMEQQVVTVFLLTWITFFLTKQETGGCPLRVGREGQV</sequence>
<protein>
    <submittedName>
        <fullName evidence="2">Uncharacterized protein</fullName>
    </submittedName>
</protein>
<dbReference type="EMBL" id="ML120362">
    <property type="protein sequence ID" value="RPB03526.1"/>
    <property type="molecule type" value="Genomic_DNA"/>
</dbReference>
<organism evidence="2 3">
    <name type="scientific">Choiromyces venosus 120613-1</name>
    <dbReference type="NCBI Taxonomy" id="1336337"/>
    <lineage>
        <taxon>Eukaryota</taxon>
        <taxon>Fungi</taxon>
        <taxon>Dikarya</taxon>
        <taxon>Ascomycota</taxon>
        <taxon>Pezizomycotina</taxon>
        <taxon>Pezizomycetes</taxon>
        <taxon>Pezizales</taxon>
        <taxon>Tuberaceae</taxon>
        <taxon>Choiromyces</taxon>
    </lineage>
</organism>
<feature type="region of interest" description="Disordered" evidence="1">
    <location>
        <begin position="1"/>
        <end position="26"/>
    </location>
</feature>
<keyword evidence="3" id="KW-1185">Reference proteome</keyword>
<dbReference type="AlphaFoldDB" id="A0A3N4JYR5"/>
<evidence type="ECO:0000313" key="3">
    <source>
        <dbReference type="Proteomes" id="UP000276215"/>
    </source>
</evidence>
<gene>
    <name evidence="2" type="ORF">L873DRAFT_171271</name>
</gene>
<evidence type="ECO:0000313" key="2">
    <source>
        <dbReference type="EMBL" id="RPB03526.1"/>
    </source>
</evidence>
<dbReference type="Proteomes" id="UP000276215">
    <property type="component" value="Unassembled WGS sequence"/>
</dbReference>
<reference evidence="2 3" key="1">
    <citation type="journal article" date="2018" name="Nat. Ecol. Evol.">
        <title>Pezizomycetes genomes reveal the molecular basis of ectomycorrhizal truffle lifestyle.</title>
        <authorList>
            <person name="Murat C."/>
            <person name="Payen T."/>
            <person name="Noel B."/>
            <person name="Kuo A."/>
            <person name="Morin E."/>
            <person name="Chen J."/>
            <person name="Kohler A."/>
            <person name="Krizsan K."/>
            <person name="Balestrini R."/>
            <person name="Da Silva C."/>
            <person name="Montanini B."/>
            <person name="Hainaut M."/>
            <person name="Levati E."/>
            <person name="Barry K.W."/>
            <person name="Belfiori B."/>
            <person name="Cichocki N."/>
            <person name="Clum A."/>
            <person name="Dockter R.B."/>
            <person name="Fauchery L."/>
            <person name="Guy J."/>
            <person name="Iotti M."/>
            <person name="Le Tacon F."/>
            <person name="Lindquist E.A."/>
            <person name="Lipzen A."/>
            <person name="Malagnac F."/>
            <person name="Mello A."/>
            <person name="Molinier V."/>
            <person name="Miyauchi S."/>
            <person name="Poulain J."/>
            <person name="Riccioni C."/>
            <person name="Rubini A."/>
            <person name="Sitrit Y."/>
            <person name="Splivallo R."/>
            <person name="Traeger S."/>
            <person name="Wang M."/>
            <person name="Zifcakova L."/>
            <person name="Wipf D."/>
            <person name="Zambonelli A."/>
            <person name="Paolocci F."/>
            <person name="Nowrousian M."/>
            <person name="Ottonello S."/>
            <person name="Baldrian P."/>
            <person name="Spatafora J.W."/>
            <person name="Henrissat B."/>
            <person name="Nagy L.G."/>
            <person name="Aury J.M."/>
            <person name="Wincker P."/>
            <person name="Grigoriev I.V."/>
            <person name="Bonfante P."/>
            <person name="Martin F.M."/>
        </authorList>
    </citation>
    <scope>NUCLEOTIDE SEQUENCE [LARGE SCALE GENOMIC DNA]</scope>
    <source>
        <strain evidence="2 3">120613-1</strain>
    </source>
</reference>
<accession>A0A3N4JYR5</accession>
<name>A0A3N4JYR5_9PEZI</name>
<proteinExistence type="predicted"/>
<evidence type="ECO:0000256" key="1">
    <source>
        <dbReference type="SAM" id="MobiDB-lite"/>
    </source>
</evidence>
<feature type="compositionally biased region" description="Basic residues" evidence="1">
    <location>
        <begin position="10"/>
        <end position="26"/>
    </location>
</feature>